<reference evidence="3 4" key="1">
    <citation type="submission" date="2020-08" db="EMBL/GenBank/DDBJ databases">
        <title>Sequencing the genomes of 1000 actinobacteria strains.</title>
        <authorList>
            <person name="Klenk H.-P."/>
        </authorList>
    </citation>
    <scope>NUCLEOTIDE SEQUENCE [LARGE SCALE GENOMIC DNA]</scope>
    <source>
        <strain evidence="3 4">DSM 23040</strain>
    </source>
</reference>
<dbReference type="EMBL" id="JACHWP010000013">
    <property type="protein sequence ID" value="MBB3023820.1"/>
    <property type="molecule type" value="Genomic_DNA"/>
</dbReference>
<dbReference type="Pfam" id="PF08327">
    <property type="entry name" value="AHSA1"/>
    <property type="match status" value="1"/>
</dbReference>
<protein>
    <submittedName>
        <fullName evidence="3">Uncharacterized protein YndB with AHSA1/START domain</fullName>
    </submittedName>
</protein>
<proteinExistence type="inferred from homology"/>
<name>A0A839QY96_9MICO</name>
<feature type="domain" description="Activator of Hsp90 ATPase homologue 1/2-like C-terminal" evidence="2">
    <location>
        <begin position="35"/>
        <end position="125"/>
    </location>
</feature>
<organism evidence="3 4">
    <name type="scientific">Helcobacillus massiliensis</name>
    <dbReference type="NCBI Taxonomy" id="521392"/>
    <lineage>
        <taxon>Bacteria</taxon>
        <taxon>Bacillati</taxon>
        <taxon>Actinomycetota</taxon>
        <taxon>Actinomycetes</taxon>
        <taxon>Micrococcales</taxon>
        <taxon>Dermabacteraceae</taxon>
        <taxon>Helcobacillus</taxon>
    </lineage>
</organism>
<gene>
    <name evidence="3" type="ORF">FHX50_002123</name>
</gene>
<evidence type="ECO:0000313" key="4">
    <source>
        <dbReference type="Proteomes" id="UP000568050"/>
    </source>
</evidence>
<comment type="similarity">
    <text evidence="1">Belongs to the AHA1 family.</text>
</comment>
<sequence length="181" mass="20409">MDINERIQTLDYAASMDAPRGPEFLTLRYRPSTPTSQDVLWQFITQPERLAQWSPIVPERPLTEVGSYTAHEHEGDAGFTCDVIRVAPAQELVHRWGEDRLTWAVSPEGHTLSCTMELMQPEYASMYAAGWQVCFGVLDALLAGQEQERIVGDDAMKHGWRDLQKKYVGELPGQSSELPFG</sequence>
<comment type="caution">
    <text evidence="3">The sequence shown here is derived from an EMBL/GenBank/DDBJ whole genome shotgun (WGS) entry which is preliminary data.</text>
</comment>
<keyword evidence="4" id="KW-1185">Reference proteome</keyword>
<dbReference type="AlphaFoldDB" id="A0A839QY96"/>
<evidence type="ECO:0000259" key="2">
    <source>
        <dbReference type="Pfam" id="PF08327"/>
    </source>
</evidence>
<dbReference type="Gene3D" id="3.30.530.20">
    <property type="match status" value="1"/>
</dbReference>
<evidence type="ECO:0000313" key="3">
    <source>
        <dbReference type="EMBL" id="MBB3023820.1"/>
    </source>
</evidence>
<dbReference type="InterPro" id="IPR013538">
    <property type="entry name" value="ASHA1/2-like_C"/>
</dbReference>
<dbReference type="RefSeq" id="WP_246371026.1">
    <property type="nucleotide sequence ID" value="NZ_CBCSFZ010000066.1"/>
</dbReference>
<accession>A0A839QY96</accession>
<dbReference type="Proteomes" id="UP000568050">
    <property type="component" value="Unassembled WGS sequence"/>
</dbReference>
<dbReference type="SUPFAM" id="SSF55961">
    <property type="entry name" value="Bet v1-like"/>
    <property type="match status" value="1"/>
</dbReference>
<evidence type="ECO:0000256" key="1">
    <source>
        <dbReference type="ARBA" id="ARBA00006817"/>
    </source>
</evidence>
<dbReference type="InterPro" id="IPR023393">
    <property type="entry name" value="START-like_dom_sf"/>
</dbReference>